<dbReference type="AlphaFoldDB" id="A0A2T2WT50"/>
<protein>
    <submittedName>
        <fullName evidence="2">Allantoinase</fullName>
    </submittedName>
</protein>
<proteinExistence type="predicted"/>
<evidence type="ECO:0000259" key="1">
    <source>
        <dbReference type="PROSITE" id="PS51677"/>
    </source>
</evidence>
<name>A0A2T2WT50_SULTH</name>
<accession>A0A2T2WT50</accession>
<dbReference type="InterPro" id="IPR011330">
    <property type="entry name" value="Glyco_hydro/deAcase_b/a-brl"/>
</dbReference>
<dbReference type="Pfam" id="PF01522">
    <property type="entry name" value="Polysacc_deac_1"/>
    <property type="match status" value="1"/>
</dbReference>
<dbReference type="PROSITE" id="PS51677">
    <property type="entry name" value="NODB"/>
    <property type="match status" value="1"/>
</dbReference>
<organism evidence="2 3">
    <name type="scientific">Sulfobacillus thermosulfidooxidans</name>
    <dbReference type="NCBI Taxonomy" id="28034"/>
    <lineage>
        <taxon>Bacteria</taxon>
        <taxon>Bacillati</taxon>
        <taxon>Bacillota</taxon>
        <taxon>Clostridia</taxon>
        <taxon>Eubacteriales</taxon>
        <taxon>Clostridiales Family XVII. Incertae Sedis</taxon>
        <taxon>Sulfobacillus</taxon>
    </lineage>
</organism>
<dbReference type="PANTHER" id="PTHR43123">
    <property type="entry name" value="POLYSACCHARIDE DEACETYLASE-RELATED"/>
    <property type="match status" value="1"/>
</dbReference>
<evidence type="ECO:0000313" key="2">
    <source>
        <dbReference type="EMBL" id="PSR25417.1"/>
    </source>
</evidence>
<dbReference type="GO" id="GO:0016810">
    <property type="term" value="F:hydrolase activity, acting on carbon-nitrogen (but not peptide) bonds"/>
    <property type="evidence" value="ECO:0007669"/>
    <property type="project" value="InterPro"/>
</dbReference>
<feature type="domain" description="NodB homology" evidence="1">
    <location>
        <begin position="67"/>
        <end position="288"/>
    </location>
</feature>
<comment type="caution">
    <text evidence="2">The sequence shown here is derived from an EMBL/GenBank/DDBJ whole genome shotgun (WGS) entry which is preliminary data.</text>
</comment>
<evidence type="ECO:0000313" key="3">
    <source>
        <dbReference type="Proteomes" id="UP000242705"/>
    </source>
</evidence>
<dbReference type="GO" id="GO:0005975">
    <property type="term" value="P:carbohydrate metabolic process"/>
    <property type="evidence" value="ECO:0007669"/>
    <property type="project" value="InterPro"/>
</dbReference>
<sequence length="307" mass="35600">MDQDQSRMRDFVGYGSHIPQVRWPNDAKVVVSVVINYEEGAEYSKLHGDPNQEFMGETPYAFPATHRDLGLESIYEYGSRVGIWRLFRLLDEYNIKASVFAAALAIELNPEVGEWIRAKGHEPVGHGWRWNEPWLLTRDEEKEQIQRTILSLTKTCGQRPRGWYWRYAPSVNSRTLLVEEGGFIYDSNAYNDDLPYFDQINGQKLLIVPYSFTYNDSRFVLAPGYGNPNDFAEYCKAGLDELLREGQEGYPKMMSIGLHPRITGQAGRTAGLRTFLDYAMRKPGVLFLRRIDIAEWWIAHYKEFRSY</sequence>
<dbReference type="PANTHER" id="PTHR43123:SF1">
    <property type="entry name" value="POLYSACCHARIDE DEACETYLASE-RELATED"/>
    <property type="match status" value="1"/>
</dbReference>
<reference evidence="2 3" key="1">
    <citation type="journal article" date="2014" name="BMC Genomics">
        <title>Comparison of environmental and isolate Sulfobacillus genomes reveals diverse carbon, sulfur, nitrogen, and hydrogen metabolisms.</title>
        <authorList>
            <person name="Justice N.B."/>
            <person name="Norman A."/>
            <person name="Brown C.T."/>
            <person name="Singh A."/>
            <person name="Thomas B.C."/>
            <person name="Banfield J.F."/>
        </authorList>
    </citation>
    <scope>NUCLEOTIDE SEQUENCE [LARGE SCALE GENOMIC DNA]</scope>
    <source>
        <strain evidence="2">AMDSBA5</strain>
    </source>
</reference>
<dbReference type="SUPFAM" id="SSF88713">
    <property type="entry name" value="Glycoside hydrolase/deacetylase"/>
    <property type="match status" value="1"/>
</dbReference>
<dbReference type="Gene3D" id="3.20.20.370">
    <property type="entry name" value="Glycoside hydrolase/deacetylase"/>
    <property type="match status" value="1"/>
</dbReference>
<gene>
    <name evidence="2" type="ORF">C7B47_12225</name>
</gene>
<dbReference type="InterPro" id="IPR002509">
    <property type="entry name" value="NODB_dom"/>
</dbReference>
<dbReference type="EMBL" id="PXYX01000030">
    <property type="protein sequence ID" value="PSR25417.1"/>
    <property type="molecule type" value="Genomic_DNA"/>
</dbReference>
<dbReference type="Proteomes" id="UP000242705">
    <property type="component" value="Unassembled WGS sequence"/>
</dbReference>